<accession>A1HP71</accession>
<keyword evidence="12 13" id="KW-0472">Membrane</keyword>
<feature type="transmembrane region" description="Helical" evidence="13">
    <location>
        <begin position="54"/>
        <end position="74"/>
    </location>
</feature>
<evidence type="ECO:0000313" key="16">
    <source>
        <dbReference type="Proteomes" id="UP000005139"/>
    </source>
</evidence>
<keyword evidence="4" id="KW-0813">Transport</keyword>
<proteinExistence type="inferred from homology"/>
<evidence type="ECO:0000256" key="2">
    <source>
        <dbReference type="ARBA" id="ARBA00004651"/>
    </source>
</evidence>
<sequence length="218" mass="24665">MQGYLLKHQRPTRIFHWVHLVMFLALLFSGLAVFNKNLQFLAGLFGGLKNAAVVHKYLGFAYFTVPLIYIVLYWDLFKKFIRTISTFDDDDKKWLKVAGGYLAPLIKGQVPPQGKYNAGQKLLGWLVIAFSCVLAATGLVMVFYTAFPPLVVRLAYLAHAFSGVFLGCAVIVHFYLAAVNPSSRRELKTMLGDGYIEEEFARSHNLKWYKEMTANKGN</sequence>
<evidence type="ECO:0000256" key="8">
    <source>
        <dbReference type="ARBA" id="ARBA00022723"/>
    </source>
</evidence>
<keyword evidence="9" id="KW-0249">Electron transport</keyword>
<dbReference type="PANTHER" id="PTHR30074">
    <property type="entry name" value="FORMATE DEHYDROGENASE, NITRATE-INDUCIBLE, CYTOCHROME B556 FDN SUBUNIT"/>
    <property type="match status" value="1"/>
</dbReference>
<reference evidence="15 16" key="1">
    <citation type="submission" date="2007-01" db="EMBL/GenBank/DDBJ databases">
        <title>Annotation of the draft genome assembly of Thermosinus carboxydivorans Nor1.</title>
        <authorList>
            <consortium name="US DOE Joint Genome Institute (JGI-ORNL)"/>
            <person name="Larimer F."/>
            <person name="Land M."/>
            <person name="Hauser L."/>
        </authorList>
    </citation>
    <scope>NUCLEOTIDE SEQUENCE [LARGE SCALE GENOMIC DNA]</scope>
    <source>
        <strain evidence="15 16">Nor1</strain>
    </source>
</reference>
<keyword evidence="11" id="KW-0408">Iron</keyword>
<dbReference type="Proteomes" id="UP000005139">
    <property type="component" value="Unassembled WGS sequence"/>
</dbReference>
<evidence type="ECO:0000256" key="12">
    <source>
        <dbReference type="ARBA" id="ARBA00023136"/>
    </source>
</evidence>
<keyword evidence="10 13" id="KW-1133">Transmembrane helix</keyword>
<dbReference type="GO" id="GO:0009055">
    <property type="term" value="F:electron transfer activity"/>
    <property type="evidence" value="ECO:0007669"/>
    <property type="project" value="InterPro"/>
</dbReference>
<dbReference type="GO" id="GO:0009061">
    <property type="term" value="P:anaerobic respiration"/>
    <property type="evidence" value="ECO:0007669"/>
    <property type="project" value="TreeGrafter"/>
</dbReference>
<comment type="cofactor">
    <cofactor evidence="1">
        <name>heme</name>
        <dbReference type="ChEBI" id="CHEBI:30413"/>
    </cofactor>
</comment>
<organism evidence="15 16">
    <name type="scientific">Thermosinus carboxydivorans Nor1</name>
    <dbReference type="NCBI Taxonomy" id="401526"/>
    <lineage>
        <taxon>Bacteria</taxon>
        <taxon>Bacillati</taxon>
        <taxon>Bacillota</taxon>
        <taxon>Negativicutes</taxon>
        <taxon>Selenomonadales</taxon>
        <taxon>Sporomusaceae</taxon>
        <taxon>Thermosinus</taxon>
    </lineage>
</organism>
<evidence type="ECO:0000256" key="5">
    <source>
        <dbReference type="ARBA" id="ARBA00022475"/>
    </source>
</evidence>
<evidence type="ECO:0000256" key="6">
    <source>
        <dbReference type="ARBA" id="ARBA00022617"/>
    </source>
</evidence>
<comment type="caution">
    <text evidence="15">The sequence shown here is derived from an EMBL/GenBank/DDBJ whole genome shotgun (WGS) entry which is preliminary data.</text>
</comment>
<evidence type="ECO:0000256" key="13">
    <source>
        <dbReference type="SAM" id="Phobius"/>
    </source>
</evidence>
<keyword evidence="16" id="KW-1185">Reference proteome</keyword>
<dbReference type="GO" id="GO:0005886">
    <property type="term" value="C:plasma membrane"/>
    <property type="evidence" value="ECO:0007669"/>
    <property type="project" value="UniProtKB-SubCell"/>
</dbReference>
<protein>
    <submittedName>
        <fullName evidence="15">Formate dehydrogenase, gamma subunit</fullName>
    </submittedName>
</protein>
<dbReference type="Gene3D" id="1.20.950.20">
    <property type="entry name" value="Transmembrane di-heme cytochromes, Chain C"/>
    <property type="match status" value="1"/>
</dbReference>
<feature type="transmembrane region" description="Helical" evidence="13">
    <location>
        <begin position="122"/>
        <end position="144"/>
    </location>
</feature>
<comment type="similarity">
    <text evidence="3">Belongs to the formate dehydrogenase gamma subunit family.</text>
</comment>
<evidence type="ECO:0000256" key="1">
    <source>
        <dbReference type="ARBA" id="ARBA00001971"/>
    </source>
</evidence>
<dbReference type="GO" id="GO:0022904">
    <property type="term" value="P:respiratory electron transport chain"/>
    <property type="evidence" value="ECO:0007669"/>
    <property type="project" value="InterPro"/>
</dbReference>
<dbReference type="AlphaFoldDB" id="A1HP71"/>
<comment type="subcellular location">
    <subcellularLocation>
        <location evidence="2">Cell membrane</location>
        <topology evidence="2">Multi-pass membrane protein</topology>
    </subcellularLocation>
</comment>
<feature type="transmembrane region" description="Helical" evidence="13">
    <location>
        <begin position="14"/>
        <end position="34"/>
    </location>
</feature>
<feature type="domain" description="Cytochrome b561 bacterial/Ni-hydrogenase" evidence="14">
    <location>
        <begin position="8"/>
        <end position="192"/>
    </location>
</feature>
<dbReference type="GO" id="GO:0008863">
    <property type="term" value="F:formate dehydrogenase (NAD+) activity"/>
    <property type="evidence" value="ECO:0007669"/>
    <property type="project" value="InterPro"/>
</dbReference>
<evidence type="ECO:0000256" key="3">
    <source>
        <dbReference type="ARBA" id="ARBA00010747"/>
    </source>
</evidence>
<feature type="transmembrane region" description="Helical" evidence="13">
    <location>
        <begin position="156"/>
        <end position="178"/>
    </location>
</feature>
<evidence type="ECO:0000256" key="11">
    <source>
        <dbReference type="ARBA" id="ARBA00023004"/>
    </source>
</evidence>
<dbReference type="GO" id="GO:0009326">
    <property type="term" value="C:formate dehydrogenase complex"/>
    <property type="evidence" value="ECO:0007669"/>
    <property type="project" value="InterPro"/>
</dbReference>
<evidence type="ECO:0000256" key="10">
    <source>
        <dbReference type="ARBA" id="ARBA00022989"/>
    </source>
</evidence>
<name>A1HP71_9FIRM</name>
<dbReference type="NCBIfam" id="TIGR01583">
    <property type="entry name" value="formate-DH-gamm"/>
    <property type="match status" value="1"/>
</dbReference>
<dbReference type="RefSeq" id="WP_007288833.1">
    <property type="nucleotide sequence ID" value="NZ_AAWL01000004.1"/>
</dbReference>
<reference evidence="15 16" key="2">
    <citation type="submission" date="2007-01" db="EMBL/GenBank/DDBJ databases">
        <title>Sequencing of the draft genome and assembly of Thermosinus carboxydivorans Nor1.</title>
        <authorList>
            <consortium name="US DOE Joint Genome Institute (JGI-PGF)"/>
            <person name="Copeland A."/>
            <person name="Lucas S."/>
            <person name="Lapidus A."/>
            <person name="Barry K."/>
            <person name="Glavina del Rio T."/>
            <person name="Dalin E."/>
            <person name="Tice H."/>
            <person name="Bruce D."/>
            <person name="Pitluck S."/>
            <person name="Richardson P."/>
        </authorList>
    </citation>
    <scope>NUCLEOTIDE SEQUENCE [LARGE SCALE GENOMIC DNA]</scope>
    <source>
        <strain evidence="15 16">Nor1</strain>
    </source>
</reference>
<dbReference type="SUPFAM" id="SSF81342">
    <property type="entry name" value="Transmembrane di-heme cytochromes"/>
    <property type="match status" value="1"/>
</dbReference>
<dbReference type="EMBL" id="AAWL01000004">
    <property type="protein sequence ID" value="EAX48179.1"/>
    <property type="molecule type" value="Genomic_DNA"/>
</dbReference>
<dbReference type="InterPro" id="IPR011577">
    <property type="entry name" value="Cyt_b561_bac/Ni-Hgenase"/>
</dbReference>
<dbReference type="GO" id="GO:0036397">
    <property type="term" value="F:formate dehydrogenase (quinone) activity"/>
    <property type="evidence" value="ECO:0007669"/>
    <property type="project" value="TreeGrafter"/>
</dbReference>
<keyword evidence="5" id="KW-1003">Cell membrane</keyword>
<evidence type="ECO:0000256" key="7">
    <source>
        <dbReference type="ARBA" id="ARBA00022692"/>
    </source>
</evidence>
<dbReference type="GO" id="GO:0015944">
    <property type="term" value="P:formate oxidation"/>
    <property type="evidence" value="ECO:0007669"/>
    <property type="project" value="TreeGrafter"/>
</dbReference>
<evidence type="ECO:0000256" key="4">
    <source>
        <dbReference type="ARBA" id="ARBA00022448"/>
    </source>
</evidence>
<dbReference type="InterPro" id="IPR006471">
    <property type="entry name" value="Formate_DH_gsu"/>
</dbReference>
<gene>
    <name evidence="15" type="ORF">TcarDRAFT_1726</name>
</gene>
<keyword evidence="6" id="KW-0349">Heme</keyword>
<dbReference type="Pfam" id="PF01292">
    <property type="entry name" value="Ni_hydr_CYTB"/>
    <property type="match status" value="1"/>
</dbReference>
<dbReference type="InterPro" id="IPR016174">
    <property type="entry name" value="Di-haem_cyt_TM"/>
</dbReference>
<keyword evidence="7 13" id="KW-0812">Transmembrane</keyword>
<evidence type="ECO:0000259" key="14">
    <source>
        <dbReference type="Pfam" id="PF01292"/>
    </source>
</evidence>
<keyword evidence="8" id="KW-0479">Metal-binding</keyword>
<dbReference type="eggNOG" id="COG2864">
    <property type="taxonomic scope" value="Bacteria"/>
</dbReference>
<dbReference type="OrthoDB" id="1808646at2"/>
<dbReference type="PANTHER" id="PTHR30074:SF6">
    <property type="entry name" value="FORMATE DEHYDROGENASE GAMMA SUBUNIT"/>
    <property type="match status" value="1"/>
</dbReference>
<evidence type="ECO:0000256" key="9">
    <source>
        <dbReference type="ARBA" id="ARBA00022982"/>
    </source>
</evidence>
<dbReference type="InterPro" id="IPR051817">
    <property type="entry name" value="FDH_cytochrome_b556_subunit"/>
</dbReference>
<dbReference type="GO" id="GO:0046872">
    <property type="term" value="F:metal ion binding"/>
    <property type="evidence" value="ECO:0007669"/>
    <property type="project" value="UniProtKB-KW"/>
</dbReference>
<evidence type="ECO:0000313" key="15">
    <source>
        <dbReference type="EMBL" id="EAX48179.1"/>
    </source>
</evidence>